<organism evidence="1 2">
    <name type="scientific">Araneus ventricosus</name>
    <name type="common">Orbweaver spider</name>
    <name type="synonym">Epeira ventricosa</name>
    <dbReference type="NCBI Taxonomy" id="182803"/>
    <lineage>
        <taxon>Eukaryota</taxon>
        <taxon>Metazoa</taxon>
        <taxon>Ecdysozoa</taxon>
        <taxon>Arthropoda</taxon>
        <taxon>Chelicerata</taxon>
        <taxon>Arachnida</taxon>
        <taxon>Araneae</taxon>
        <taxon>Araneomorphae</taxon>
        <taxon>Entelegynae</taxon>
        <taxon>Araneoidea</taxon>
        <taxon>Araneidae</taxon>
        <taxon>Araneus</taxon>
    </lineage>
</organism>
<sequence>MVELPCATQENRLQRHLASKFGSSVLNSKTVRYTGKKSITKLFVIIYVVREDTLSTVMLKTEAVKYIFVWFATPKNVTRHNAEEKRKRHTPKHPLSWHSVSLRDYNTRGPRSSVQQYIRDTLQQQVIGYGVCVE</sequence>
<dbReference type="EMBL" id="BGPR01000052">
    <property type="protein sequence ID" value="GBL87302.1"/>
    <property type="molecule type" value="Genomic_DNA"/>
</dbReference>
<name>A0A4Y2B4P3_ARAVE</name>
<comment type="caution">
    <text evidence="1">The sequence shown here is derived from an EMBL/GenBank/DDBJ whole genome shotgun (WGS) entry which is preliminary data.</text>
</comment>
<evidence type="ECO:0000313" key="2">
    <source>
        <dbReference type="Proteomes" id="UP000499080"/>
    </source>
</evidence>
<dbReference type="AlphaFoldDB" id="A0A4Y2B4P3"/>
<gene>
    <name evidence="1" type="ORF">AVEN_270558_1</name>
</gene>
<proteinExistence type="predicted"/>
<reference evidence="1 2" key="1">
    <citation type="journal article" date="2019" name="Sci. Rep.">
        <title>Orb-weaving spider Araneus ventricosus genome elucidates the spidroin gene catalogue.</title>
        <authorList>
            <person name="Kono N."/>
            <person name="Nakamura H."/>
            <person name="Ohtoshi R."/>
            <person name="Moran D.A.P."/>
            <person name="Shinohara A."/>
            <person name="Yoshida Y."/>
            <person name="Fujiwara M."/>
            <person name="Mori M."/>
            <person name="Tomita M."/>
            <person name="Arakawa K."/>
        </authorList>
    </citation>
    <scope>NUCLEOTIDE SEQUENCE [LARGE SCALE GENOMIC DNA]</scope>
</reference>
<evidence type="ECO:0000313" key="1">
    <source>
        <dbReference type="EMBL" id="GBL87302.1"/>
    </source>
</evidence>
<accession>A0A4Y2B4P3</accession>
<protein>
    <submittedName>
        <fullName evidence="1">Uncharacterized protein</fullName>
    </submittedName>
</protein>
<keyword evidence="2" id="KW-1185">Reference proteome</keyword>
<dbReference type="Proteomes" id="UP000499080">
    <property type="component" value="Unassembled WGS sequence"/>
</dbReference>